<proteinExistence type="predicted"/>
<dbReference type="EMBL" id="JABWDY010027175">
    <property type="protein sequence ID" value="KAF5188111.1"/>
    <property type="molecule type" value="Genomic_DNA"/>
</dbReference>
<protein>
    <submittedName>
        <fullName evidence="1">Uncharacterized protein</fullName>
    </submittedName>
</protein>
<evidence type="ECO:0000313" key="1">
    <source>
        <dbReference type="EMBL" id="KAF5188111.1"/>
    </source>
</evidence>
<dbReference type="Proteomes" id="UP000554482">
    <property type="component" value="Unassembled WGS sequence"/>
</dbReference>
<comment type="caution">
    <text evidence="1">The sequence shown here is derived from an EMBL/GenBank/DDBJ whole genome shotgun (WGS) entry which is preliminary data.</text>
</comment>
<evidence type="ECO:0000313" key="2">
    <source>
        <dbReference type="Proteomes" id="UP000554482"/>
    </source>
</evidence>
<dbReference type="OrthoDB" id="1938246at2759"/>
<accession>A0A7J6VTL0</accession>
<dbReference type="AlphaFoldDB" id="A0A7J6VTL0"/>
<gene>
    <name evidence="1" type="ORF">FRX31_022302</name>
</gene>
<sequence>MEDSMWVRWSWDHNIKHKQIWSMKVPSECSWMWRNILYTRDIARKKIKYSITNGDKTSLWHDPWCQGQLLCENEEARNLFLAPPEAKVSMLITNGEWNQLVTGLPECSLKTDMLIED</sequence>
<reference evidence="1 2" key="1">
    <citation type="submission" date="2020-06" db="EMBL/GenBank/DDBJ databases">
        <title>Transcriptomic and genomic resources for Thalictrum thalictroides and T. hernandezii: Facilitating candidate gene discovery in an emerging model plant lineage.</title>
        <authorList>
            <person name="Arias T."/>
            <person name="Riano-Pachon D.M."/>
            <person name="Di Stilio V.S."/>
        </authorList>
    </citation>
    <scope>NUCLEOTIDE SEQUENCE [LARGE SCALE GENOMIC DNA]</scope>
    <source>
        <strain evidence="2">cv. WT478/WT964</strain>
        <tissue evidence="1">Leaves</tissue>
    </source>
</reference>
<organism evidence="1 2">
    <name type="scientific">Thalictrum thalictroides</name>
    <name type="common">Rue-anemone</name>
    <name type="synonym">Anemone thalictroides</name>
    <dbReference type="NCBI Taxonomy" id="46969"/>
    <lineage>
        <taxon>Eukaryota</taxon>
        <taxon>Viridiplantae</taxon>
        <taxon>Streptophyta</taxon>
        <taxon>Embryophyta</taxon>
        <taxon>Tracheophyta</taxon>
        <taxon>Spermatophyta</taxon>
        <taxon>Magnoliopsida</taxon>
        <taxon>Ranunculales</taxon>
        <taxon>Ranunculaceae</taxon>
        <taxon>Thalictroideae</taxon>
        <taxon>Thalictrum</taxon>
    </lineage>
</organism>
<name>A0A7J6VTL0_THATH</name>
<keyword evidence="2" id="KW-1185">Reference proteome</keyword>